<dbReference type="Proteomes" id="UP001469553">
    <property type="component" value="Unassembled WGS sequence"/>
</dbReference>
<dbReference type="EMBL" id="JAHRIP010069474">
    <property type="protein sequence ID" value="MEQ2308657.1"/>
    <property type="molecule type" value="Genomic_DNA"/>
</dbReference>
<evidence type="ECO:0000313" key="1">
    <source>
        <dbReference type="EMBL" id="MEQ2308657.1"/>
    </source>
</evidence>
<name>A0ABV0ZS67_9TELE</name>
<organism evidence="1 2">
    <name type="scientific">Ameca splendens</name>
    <dbReference type="NCBI Taxonomy" id="208324"/>
    <lineage>
        <taxon>Eukaryota</taxon>
        <taxon>Metazoa</taxon>
        <taxon>Chordata</taxon>
        <taxon>Craniata</taxon>
        <taxon>Vertebrata</taxon>
        <taxon>Euteleostomi</taxon>
        <taxon>Actinopterygii</taxon>
        <taxon>Neopterygii</taxon>
        <taxon>Teleostei</taxon>
        <taxon>Neoteleostei</taxon>
        <taxon>Acanthomorphata</taxon>
        <taxon>Ovalentaria</taxon>
        <taxon>Atherinomorphae</taxon>
        <taxon>Cyprinodontiformes</taxon>
        <taxon>Goodeidae</taxon>
        <taxon>Ameca</taxon>
    </lineage>
</organism>
<accession>A0ABV0ZS67</accession>
<sequence length="138" mass="15474">MWWAYIQPTLSQHFVKLPFAASLLGYVSTSFAHVATYSDLDLGVDFDWAILTDKPALCKWRCIFRVIVLLDGRLPPQSLDSDSTLQDSHPPLPAFLTLIKRSMPTASFCHHQVSPLDGVISILFFPPQMTICILAKNV</sequence>
<reference evidence="1 2" key="1">
    <citation type="submission" date="2021-06" db="EMBL/GenBank/DDBJ databases">
        <authorList>
            <person name="Palmer J.M."/>
        </authorList>
    </citation>
    <scope>NUCLEOTIDE SEQUENCE [LARGE SCALE GENOMIC DNA]</scope>
    <source>
        <strain evidence="1 2">AS_MEX2019</strain>
        <tissue evidence="1">Muscle</tissue>
    </source>
</reference>
<protein>
    <submittedName>
        <fullName evidence="1">Uncharacterized protein</fullName>
    </submittedName>
</protein>
<gene>
    <name evidence="1" type="ORF">AMECASPLE_030484</name>
</gene>
<keyword evidence="2" id="KW-1185">Reference proteome</keyword>
<comment type="caution">
    <text evidence="1">The sequence shown here is derived from an EMBL/GenBank/DDBJ whole genome shotgun (WGS) entry which is preliminary data.</text>
</comment>
<proteinExistence type="predicted"/>
<evidence type="ECO:0000313" key="2">
    <source>
        <dbReference type="Proteomes" id="UP001469553"/>
    </source>
</evidence>